<sequence>MKAIVIPIEILIPVLTSAEVEGLDKQVITSVSLQRHGSIHNVTMRLDIRTLVTFDNLRMNTGYFVRTRRQENWIYNKTFDLCLFLKQPAIDRVTAMVYNDLKHHGNLPASCPIPPSHFIFENVTLTNIRLPPYLPETSFGFLINTYTGKRNYNVFKSKWYGRLKKVLI</sequence>
<name>A0A182FTP2_ANOAL</name>
<keyword evidence="2" id="KW-1185">Reference proteome</keyword>
<accession>A0A182FTP2</accession>
<dbReference type="PANTHER" id="PTHR20898">
    <property type="entry name" value="DAEDALUS ON 3-RELATED-RELATED"/>
    <property type="match status" value="1"/>
</dbReference>
<reference evidence="1" key="2">
    <citation type="submission" date="2022-08" db="UniProtKB">
        <authorList>
            <consortium name="EnsemblMetazoa"/>
        </authorList>
    </citation>
    <scope>IDENTIFICATION</scope>
    <source>
        <strain evidence="1">STECLA/ALBI9_A</strain>
    </source>
</reference>
<dbReference type="VEuPathDB" id="VectorBase:AALB009926"/>
<dbReference type="AlphaFoldDB" id="A0A182FTP2"/>
<organism evidence="1 2">
    <name type="scientific">Anopheles albimanus</name>
    <name type="common">New world malaria mosquito</name>
    <dbReference type="NCBI Taxonomy" id="7167"/>
    <lineage>
        <taxon>Eukaryota</taxon>
        <taxon>Metazoa</taxon>
        <taxon>Ecdysozoa</taxon>
        <taxon>Arthropoda</taxon>
        <taxon>Hexapoda</taxon>
        <taxon>Insecta</taxon>
        <taxon>Pterygota</taxon>
        <taxon>Neoptera</taxon>
        <taxon>Endopterygota</taxon>
        <taxon>Diptera</taxon>
        <taxon>Nematocera</taxon>
        <taxon>Culicoidea</taxon>
        <taxon>Culicidae</taxon>
        <taxon>Anophelinae</taxon>
        <taxon>Anopheles</taxon>
    </lineage>
</organism>
<protein>
    <submittedName>
        <fullName evidence="1">Uncharacterized protein</fullName>
    </submittedName>
</protein>
<dbReference type="Proteomes" id="UP000069272">
    <property type="component" value="Chromosome 3R"/>
</dbReference>
<dbReference type="VEuPathDB" id="VectorBase:AALB20_038190"/>
<evidence type="ECO:0000313" key="1">
    <source>
        <dbReference type="EnsemblMetazoa" id="AALB009926-PA"/>
    </source>
</evidence>
<dbReference type="PANTHER" id="PTHR20898:SF1">
    <property type="entry name" value="MD-2-RELATED LIPID-RECOGNITION DOMAIN-CONTAINING PROTEIN"/>
    <property type="match status" value="1"/>
</dbReference>
<proteinExistence type="predicted"/>
<reference evidence="1 2" key="1">
    <citation type="journal article" date="2017" name="G3 (Bethesda)">
        <title>The Physical Genome Mapping of Anopheles albimanus Corrected Scaffold Misassemblies and Identified Interarm Rearrangements in Genus Anopheles.</title>
        <authorList>
            <person name="Artemov G.N."/>
            <person name="Peery A.N."/>
            <person name="Jiang X."/>
            <person name="Tu Z."/>
            <person name="Stegniy V.N."/>
            <person name="Sharakhova M.V."/>
            <person name="Sharakhov I.V."/>
        </authorList>
    </citation>
    <scope>NUCLEOTIDE SEQUENCE [LARGE SCALE GENOMIC DNA]</scope>
    <source>
        <strain evidence="1 2">ALBI9_A</strain>
    </source>
</reference>
<dbReference type="SMART" id="SM00697">
    <property type="entry name" value="DM8"/>
    <property type="match status" value="1"/>
</dbReference>
<dbReference type="EnsemblMetazoa" id="AALB009926-RA">
    <property type="protein sequence ID" value="AALB009926-PA"/>
    <property type="gene ID" value="AALB009926"/>
</dbReference>
<dbReference type="Pfam" id="PF06477">
    <property type="entry name" value="DUF1091"/>
    <property type="match status" value="1"/>
</dbReference>
<dbReference type="InterPro" id="IPR010512">
    <property type="entry name" value="DUF1091"/>
</dbReference>
<evidence type="ECO:0000313" key="2">
    <source>
        <dbReference type="Proteomes" id="UP000069272"/>
    </source>
</evidence>